<keyword evidence="7" id="KW-1185">Reference proteome</keyword>
<evidence type="ECO:0000313" key="6">
    <source>
        <dbReference type="EMBL" id="OCL04860.1"/>
    </source>
</evidence>
<dbReference type="Proteomes" id="UP000250140">
    <property type="component" value="Unassembled WGS sequence"/>
</dbReference>
<evidence type="ECO:0000256" key="2">
    <source>
        <dbReference type="ARBA" id="ARBA00022630"/>
    </source>
</evidence>
<evidence type="ECO:0000256" key="3">
    <source>
        <dbReference type="ARBA" id="ARBA00022827"/>
    </source>
</evidence>
<sequence>HTPFAGLANIQHSITTDLSQLSEITVSEDRTTTTIDTGNLWGAVNHKLDPLGVSTPGGRISSVGVSNLVSGGGMSFYSPCVGLVCDAVLNFEAILSSGSIVNANVTHNFDLFRALKGASNNLGIMTRIDLPLIPSGTIWGGFLAISTTYSPQIFLFFTNFTNSSNYDPYAAVIDTKIFSNGSWYTLLHMAYTKPNVINPPTFAPLIVFMEALFQLANTIALSITSVPNLMFDLSF</sequence>
<feature type="domain" description="FAD-binding PCMH-type" evidence="5">
    <location>
        <begin position="1"/>
        <end position="135"/>
    </location>
</feature>
<dbReference type="InterPro" id="IPR006094">
    <property type="entry name" value="Oxid_FAD_bind_N"/>
</dbReference>
<evidence type="ECO:0000259" key="5">
    <source>
        <dbReference type="PROSITE" id="PS51387"/>
    </source>
</evidence>
<dbReference type="EMBL" id="KV750418">
    <property type="protein sequence ID" value="OCL04860.1"/>
    <property type="molecule type" value="Genomic_DNA"/>
</dbReference>
<reference evidence="6 7" key="1">
    <citation type="journal article" date="2016" name="Nat. Commun.">
        <title>Ectomycorrhizal ecology is imprinted in the genome of the dominant symbiotic fungus Cenococcum geophilum.</title>
        <authorList>
            <consortium name="DOE Joint Genome Institute"/>
            <person name="Peter M."/>
            <person name="Kohler A."/>
            <person name="Ohm R.A."/>
            <person name="Kuo A."/>
            <person name="Krutzmann J."/>
            <person name="Morin E."/>
            <person name="Arend M."/>
            <person name="Barry K.W."/>
            <person name="Binder M."/>
            <person name="Choi C."/>
            <person name="Clum A."/>
            <person name="Copeland A."/>
            <person name="Grisel N."/>
            <person name="Haridas S."/>
            <person name="Kipfer T."/>
            <person name="LaButti K."/>
            <person name="Lindquist E."/>
            <person name="Lipzen A."/>
            <person name="Maire R."/>
            <person name="Meier B."/>
            <person name="Mihaltcheva S."/>
            <person name="Molinier V."/>
            <person name="Murat C."/>
            <person name="Poggeler S."/>
            <person name="Quandt C.A."/>
            <person name="Sperisen C."/>
            <person name="Tritt A."/>
            <person name="Tisserant E."/>
            <person name="Crous P.W."/>
            <person name="Henrissat B."/>
            <person name="Nehls U."/>
            <person name="Egli S."/>
            <person name="Spatafora J.W."/>
            <person name="Grigoriev I.V."/>
            <person name="Martin F.M."/>
        </authorList>
    </citation>
    <scope>NUCLEOTIDE SEQUENCE [LARGE SCALE GENOMIC DNA]</scope>
    <source>
        <strain evidence="6 7">CBS 207.34</strain>
    </source>
</reference>
<feature type="non-terminal residue" evidence="6">
    <location>
        <position position="1"/>
    </location>
</feature>
<dbReference type="InterPro" id="IPR016166">
    <property type="entry name" value="FAD-bd_PCMH"/>
</dbReference>
<proteinExistence type="inferred from homology"/>
<dbReference type="InterPro" id="IPR016169">
    <property type="entry name" value="FAD-bd_PCMH_sub2"/>
</dbReference>
<keyword evidence="4" id="KW-0560">Oxidoreductase</keyword>
<name>A0A8E2EUG3_9PEZI</name>
<dbReference type="Pfam" id="PF01565">
    <property type="entry name" value="FAD_binding_4"/>
    <property type="match status" value="1"/>
</dbReference>
<evidence type="ECO:0000256" key="4">
    <source>
        <dbReference type="ARBA" id="ARBA00023002"/>
    </source>
</evidence>
<comment type="similarity">
    <text evidence="1">Belongs to the oxygen-dependent FAD-linked oxidoreductase family.</text>
</comment>
<evidence type="ECO:0000313" key="7">
    <source>
        <dbReference type="Proteomes" id="UP000250140"/>
    </source>
</evidence>
<dbReference type="SUPFAM" id="SSF56176">
    <property type="entry name" value="FAD-binding/transporter-associated domain-like"/>
    <property type="match status" value="1"/>
</dbReference>
<gene>
    <name evidence="6" type="ORF">AOQ84DRAFT_299994</name>
</gene>
<organism evidence="6 7">
    <name type="scientific">Glonium stellatum</name>
    <dbReference type="NCBI Taxonomy" id="574774"/>
    <lineage>
        <taxon>Eukaryota</taxon>
        <taxon>Fungi</taxon>
        <taxon>Dikarya</taxon>
        <taxon>Ascomycota</taxon>
        <taxon>Pezizomycotina</taxon>
        <taxon>Dothideomycetes</taxon>
        <taxon>Pleosporomycetidae</taxon>
        <taxon>Gloniales</taxon>
        <taxon>Gloniaceae</taxon>
        <taxon>Glonium</taxon>
    </lineage>
</organism>
<dbReference type="PANTHER" id="PTHR42973:SF13">
    <property type="entry name" value="FAD-BINDING PCMH-TYPE DOMAIN-CONTAINING PROTEIN"/>
    <property type="match status" value="1"/>
</dbReference>
<dbReference type="AlphaFoldDB" id="A0A8E2EUG3"/>
<accession>A0A8E2EUG3</accession>
<dbReference type="GO" id="GO:0016491">
    <property type="term" value="F:oxidoreductase activity"/>
    <property type="evidence" value="ECO:0007669"/>
    <property type="project" value="UniProtKB-KW"/>
</dbReference>
<keyword evidence="3" id="KW-0274">FAD</keyword>
<dbReference type="InterPro" id="IPR036318">
    <property type="entry name" value="FAD-bd_PCMH-like_sf"/>
</dbReference>
<dbReference type="GO" id="GO:0071949">
    <property type="term" value="F:FAD binding"/>
    <property type="evidence" value="ECO:0007669"/>
    <property type="project" value="InterPro"/>
</dbReference>
<evidence type="ECO:0000256" key="1">
    <source>
        <dbReference type="ARBA" id="ARBA00005466"/>
    </source>
</evidence>
<dbReference type="PANTHER" id="PTHR42973">
    <property type="entry name" value="BINDING OXIDOREDUCTASE, PUTATIVE (AFU_ORTHOLOGUE AFUA_1G17690)-RELATED"/>
    <property type="match status" value="1"/>
</dbReference>
<dbReference type="InterPro" id="IPR050416">
    <property type="entry name" value="FAD-linked_Oxidoreductase"/>
</dbReference>
<protein>
    <submittedName>
        <fullName evidence="6">FAD-binding domain-containing protein</fullName>
    </submittedName>
</protein>
<dbReference type="PROSITE" id="PS51387">
    <property type="entry name" value="FAD_PCMH"/>
    <property type="match status" value="1"/>
</dbReference>
<dbReference type="OrthoDB" id="2151789at2759"/>
<keyword evidence="2" id="KW-0285">Flavoprotein</keyword>
<dbReference type="Gene3D" id="3.30.465.10">
    <property type="match status" value="1"/>
</dbReference>